<protein>
    <recommendedName>
        <fullName evidence="5">V-type proton ATPase subunit G</fullName>
    </recommendedName>
</protein>
<dbReference type="Gene3D" id="1.20.5.2950">
    <property type="match status" value="1"/>
</dbReference>
<dbReference type="InterPro" id="IPR005124">
    <property type="entry name" value="V-ATPase_G"/>
</dbReference>
<dbReference type="PANTHER" id="PTHR12713">
    <property type="entry name" value="VACUOLAR ATP SYNTHASE SUBUNIT G"/>
    <property type="match status" value="1"/>
</dbReference>
<keyword evidence="2 5" id="KW-0813">Transport</keyword>
<evidence type="ECO:0000256" key="3">
    <source>
        <dbReference type="ARBA" id="ARBA00022781"/>
    </source>
</evidence>
<keyword evidence="6" id="KW-0175">Coiled coil</keyword>
<comment type="function">
    <text evidence="5">Subunit of the V1 complex of vacuolar(H+)-ATPase (V-ATPase), a multisubunit enzyme composed of a peripheral complex (V1) that hydrolyzes ATP and a membrane integral complex (V0) that translocates protons. V-ATPase is responsible for acidifying and maintaining the pH of intracellular compartments and in some cell types, is targeted to the plasma membrane, where it is responsible for acidifying the extracellular environment.</text>
</comment>
<proteinExistence type="inferred from homology"/>
<keyword evidence="8" id="KW-1185">Reference proteome</keyword>
<name>A0A811JT75_9BILA</name>
<evidence type="ECO:0000256" key="1">
    <source>
        <dbReference type="ARBA" id="ARBA00010066"/>
    </source>
</evidence>
<dbReference type="GO" id="GO:0046961">
    <property type="term" value="F:proton-transporting ATPase activity, rotational mechanism"/>
    <property type="evidence" value="ECO:0007669"/>
    <property type="project" value="InterPro"/>
</dbReference>
<organism evidence="7 8">
    <name type="scientific">Bursaphelenchus okinawaensis</name>
    <dbReference type="NCBI Taxonomy" id="465554"/>
    <lineage>
        <taxon>Eukaryota</taxon>
        <taxon>Metazoa</taxon>
        <taxon>Ecdysozoa</taxon>
        <taxon>Nematoda</taxon>
        <taxon>Chromadorea</taxon>
        <taxon>Rhabditida</taxon>
        <taxon>Tylenchina</taxon>
        <taxon>Tylenchomorpha</taxon>
        <taxon>Aphelenchoidea</taxon>
        <taxon>Aphelenchoididae</taxon>
        <taxon>Bursaphelenchus</taxon>
    </lineage>
</organism>
<evidence type="ECO:0000256" key="5">
    <source>
        <dbReference type="RuleBase" id="RU364019"/>
    </source>
</evidence>
<comment type="similarity">
    <text evidence="1 5">Belongs to the V-ATPase G subunit family.</text>
</comment>
<keyword evidence="4 5" id="KW-0406">Ion transport</keyword>
<dbReference type="EMBL" id="CAJFDH010000001">
    <property type="protein sequence ID" value="CAD5206546.1"/>
    <property type="molecule type" value="Genomic_DNA"/>
</dbReference>
<dbReference type="EMBL" id="CAJFCW020000001">
    <property type="protein sequence ID" value="CAG9082209.1"/>
    <property type="molecule type" value="Genomic_DNA"/>
</dbReference>
<dbReference type="Proteomes" id="UP000783686">
    <property type="component" value="Unassembled WGS sequence"/>
</dbReference>
<dbReference type="Proteomes" id="UP000614601">
    <property type="component" value="Unassembled WGS sequence"/>
</dbReference>
<dbReference type="GO" id="GO:0000221">
    <property type="term" value="C:vacuolar proton-transporting V-type ATPase, V1 domain"/>
    <property type="evidence" value="ECO:0007669"/>
    <property type="project" value="TreeGrafter"/>
</dbReference>
<accession>A0A811JT75</accession>
<dbReference type="PANTHER" id="PTHR12713:SF11">
    <property type="entry name" value="V-TYPE PROTON ATPASE SUBUNIT G"/>
    <property type="match status" value="1"/>
</dbReference>
<dbReference type="OrthoDB" id="250802at2759"/>
<evidence type="ECO:0000256" key="4">
    <source>
        <dbReference type="ARBA" id="ARBA00023065"/>
    </source>
</evidence>
<evidence type="ECO:0000313" key="7">
    <source>
        <dbReference type="EMBL" id="CAD5206546.1"/>
    </source>
</evidence>
<keyword evidence="3 5" id="KW-0375">Hydrogen ion transport</keyword>
<dbReference type="AlphaFoldDB" id="A0A811JT75"/>
<evidence type="ECO:0000313" key="8">
    <source>
        <dbReference type="Proteomes" id="UP000614601"/>
    </source>
</evidence>
<evidence type="ECO:0000256" key="2">
    <source>
        <dbReference type="ARBA" id="ARBA00022448"/>
    </source>
</evidence>
<feature type="coiled-coil region" evidence="6">
    <location>
        <begin position="33"/>
        <end position="82"/>
    </location>
</feature>
<comment type="subunit">
    <text evidence="5">V-ATPase is a heteromultimeric enzyme made up of two complexes: the ATP-hydrolytic V1 complex and the proton translocation V0 complex.</text>
</comment>
<sequence length="143" mass="16970">MPHTGQQINVLELLISTEKKGQRLIDEARIRRKERIKNARDQANGEITKFRQQCEVKFQHQLQAKNKEMQDYKVQVERETETKLQMIRSNVEKNKSRIVFMLLDVLTNINPEVHRNLASRIAVGKGVFKPRTPWRPLELRFHD</sequence>
<gene>
    <name evidence="7" type="ORF">BOKJ2_LOCUS1230</name>
</gene>
<dbReference type="Pfam" id="PF03179">
    <property type="entry name" value="V-ATPase_G"/>
    <property type="match status" value="1"/>
</dbReference>
<dbReference type="GO" id="GO:0016887">
    <property type="term" value="F:ATP hydrolysis activity"/>
    <property type="evidence" value="ECO:0007669"/>
    <property type="project" value="TreeGrafter"/>
</dbReference>
<reference evidence="7" key="1">
    <citation type="submission" date="2020-09" db="EMBL/GenBank/DDBJ databases">
        <authorList>
            <person name="Kikuchi T."/>
        </authorList>
    </citation>
    <scope>NUCLEOTIDE SEQUENCE</scope>
    <source>
        <strain evidence="7">SH1</strain>
    </source>
</reference>
<comment type="caution">
    <text evidence="7">The sequence shown here is derived from an EMBL/GenBank/DDBJ whole genome shotgun (WGS) entry which is preliminary data.</text>
</comment>
<evidence type="ECO:0000256" key="6">
    <source>
        <dbReference type="SAM" id="Coils"/>
    </source>
</evidence>
<dbReference type="NCBIfam" id="TIGR01147">
    <property type="entry name" value="V_ATP_synt_G"/>
    <property type="match status" value="1"/>
</dbReference>